<dbReference type="InterPro" id="IPR036388">
    <property type="entry name" value="WH-like_DNA-bd_sf"/>
</dbReference>
<dbReference type="GO" id="GO:0019262">
    <property type="term" value="P:N-acetylneuraminate catabolic process"/>
    <property type="evidence" value="ECO:0007669"/>
    <property type="project" value="TreeGrafter"/>
</dbReference>
<accession>A0A5C4JWK1</accession>
<dbReference type="SUPFAM" id="SSF53067">
    <property type="entry name" value="Actin-like ATPase domain"/>
    <property type="match status" value="1"/>
</dbReference>
<dbReference type="InterPro" id="IPR036390">
    <property type="entry name" value="WH_DNA-bd_sf"/>
</dbReference>
<comment type="caution">
    <text evidence="1">The sequence shown here is derived from an EMBL/GenBank/DDBJ whole genome shotgun (WGS) entry which is preliminary data.</text>
</comment>
<reference evidence="1 2" key="2">
    <citation type="submission" date="2019-06" db="EMBL/GenBank/DDBJ databases">
        <title>Martelella lutilitoris sp. nov., isolated from a tidal mudflat.</title>
        <authorList>
            <person name="Kim Y.-J."/>
        </authorList>
    </citation>
    <scope>NUCLEOTIDE SEQUENCE [LARGE SCALE GENOMIC DNA]</scope>
    <source>
        <strain evidence="1 2">GH2-6</strain>
    </source>
</reference>
<dbReference type="CDD" id="cd23763">
    <property type="entry name" value="ASKHA_ATPase_ROK"/>
    <property type="match status" value="1"/>
</dbReference>
<name>A0A5C4JWK1_9HYPH</name>
<dbReference type="Gene3D" id="3.30.420.40">
    <property type="match status" value="1"/>
</dbReference>
<sequence>MRPFSSRAWRLPKMPDMRFAPPPSVRIAERSTGMNQVLARSYNERLIMSLLLQNPGLSRMQLGEASGLSAQTISVIVRALEKDNLVLKGEAVRGRIGPPTTPISLNPEGAFSIGINIGHRYLDVVMSDFVGNPISRRAFFYDEARLDDVRRTAREAVETAMAEAPKARRDRLAGIGLSLPADMGPSIGEARAILDFDFEAELSRASGLDVFIQNDVTAAASAECMFGAARNLNDYLYCVVTPHIVPRLVLGGRIYAGHDQAFSLDSEAAMMDHFLALRDGPEASGDNIDGWIGTVAGELHALITSLGRFARVKTAIIAGLLPDAVLADIVSRLSEISGADSETAIERSRLGPWGLAIGAAALPFHSRFMNDSPVSAG</sequence>
<dbReference type="CDD" id="cd00092">
    <property type="entry name" value="HTH_CRP"/>
    <property type="match status" value="1"/>
</dbReference>
<organism evidence="1 2">
    <name type="scientific">Martelella lutilitoris</name>
    <dbReference type="NCBI Taxonomy" id="2583532"/>
    <lineage>
        <taxon>Bacteria</taxon>
        <taxon>Pseudomonadati</taxon>
        <taxon>Pseudomonadota</taxon>
        <taxon>Alphaproteobacteria</taxon>
        <taxon>Hyphomicrobiales</taxon>
        <taxon>Aurantimonadaceae</taxon>
        <taxon>Martelella</taxon>
    </lineage>
</organism>
<protein>
    <submittedName>
        <fullName evidence="1">ROK family protein</fullName>
    </submittedName>
</protein>
<gene>
    <name evidence="1" type="ORF">FF124_01895</name>
</gene>
<dbReference type="PANTHER" id="PTHR18964:SF169">
    <property type="entry name" value="N-ACETYLMANNOSAMINE KINASE"/>
    <property type="match status" value="1"/>
</dbReference>
<dbReference type="EMBL" id="VCLB01000001">
    <property type="protein sequence ID" value="TNB49735.1"/>
    <property type="molecule type" value="Genomic_DNA"/>
</dbReference>
<proteinExistence type="predicted"/>
<dbReference type="Gene3D" id="1.10.10.10">
    <property type="entry name" value="Winged helix-like DNA-binding domain superfamily/Winged helix DNA-binding domain"/>
    <property type="match status" value="1"/>
</dbReference>
<evidence type="ECO:0000313" key="2">
    <source>
        <dbReference type="Proteomes" id="UP000307874"/>
    </source>
</evidence>
<dbReference type="InterPro" id="IPR000600">
    <property type="entry name" value="ROK"/>
</dbReference>
<dbReference type="GO" id="GO:0009384">
    <property type="term" value="F:N-acylmannosamine kinase activity"/>
    <property type="evidence" value="ECO:0007669"/>
    <property type="project" value="TreeGrafter"/>
</dbReference>
<dbReference type="AlphaFoldDB" id="A0A5C4JWK1"/>
<dbReference type="OrthoDB" id="49685at2"/>
<dbReference type="Pfam" id="PF00480">
    <property type="entry name" value="ROK"/>
    <property type="match status" value="1"/>
</dbReference>
<dbReference type="PANTHER" id="PTHR18964">
    <property type="entry name" value="ROK (REPRESSOR, ORF, KINASE) FAMILY"/>
    <property type="match status" value="1"/>
</dbReference>
<dbReference type="InterPro" id="IPR043129">
    <property type="entry name" value="ATPase_NBD"/>
</dbReference>
<reference evidence="1 2" key="1">
    <citation type="submission" date="2019-05" db="EMBL/GenBank/DDBJ databases">
        <authorList>
            <person name="Lee S.D."/>
        </authorList>
    </citation>
    <scope>NUCLEOTIDE SEQUENCE [LARGE SCALE GENOMIC DNA]</scope>
    <source>
        <strain evidence="1 2">GH2-6</strain>
    </source>
</reference>
<evidence type="ECO:0000313" key="1">
    <source>
        <dbReference type="EMBL" id="TNB49735.1"/>
    </source>
</evidence>
<dbReference type="SUPFAM" id="SSF46785">
    <property type="entry name" value="Winged helix' DNA-binding domain"/>
    <property type="match status" value="1"/>
</dbReference>
<dbReference type="Pfam" id="PF13412">
    <property type="entry name" value="HTH_24"/>
    <property type="match status" value="1"/>
</dbReference>
<dbReference type="Proteomes" id="UP000307874">
    <property type="component" value="Unassembled WGS sequence"/>
</dbReference>
<keyword evidence="2" id="KW-1185">Reference proteome</keyword>